<evidence type="ECO:0000313" key="2">
    <source>
        <dbReference type="Proteomes" id="UP000684084"/>
    </source>
</evidence>
<dbReference type="Proteomes" id="UP000684084">
    <property type="component" value="Unassembled WGS sequence"/>
</dbReference>
<comment type="caution">
    <text evidence="1">The sequence shown here is derived from an EMBL/GenBank/DDBJ whole genome shotgun (WGS) entry which is preliminary data.</text>
</comment>
<evidence type="ECO:0000313" key="1">
    <source>
        <dbReference type="EMBL" id="CAB5388042.1"/>
    </source>
</evidence>
<name>A0A915ZRD5_9GLOM</name>
<protein>
    <submittedName>
        <fullName evidence="1">Uncharacterized protein</fullName>
    </submittedName>
</protein>
<reference evidence="1" key="1">
    <citation type="submission" date="2020-05" db="EMBL/GenBank/DDBJ databases">
        <authorList>
            <person name="Rincon C."/>
            <person name="Sanders R I."/>
            <person name="Robbins C."/>
            <person name="Chaturvedi A."/>
        </authorList>
    </citation>
    <scope>NUCLEOTIDE SEQUENCE</scope>
    <source>
        <strain evidence="1">CHB12</strain>
    </source>
</reference>
<dbReference type="AlphaFoldDB" id="A0A915ZRD5"/>
<dbReference type="OrthoDB" id="10451519at2759"/>
<sequence>MKTLKQEAHIYSVLKELKNVAKTFLLIIYQVSRSIPAKFLVNIIASHAIPRLFYNGYVYDGNFFALALQLIERRSSN</sequence>
<organism evidence="1 2">
    <name type="scientific">Rhizophagus irregularis</name>
    <dbReference type="NCBI Taxonomy" id="588596"/>
    <lineage>
        <taxon>Eukaryota</taxon>
        <taxon>Fungi</taxon>
        <taxon>Fungi incertae sedis</taxon>
        <taxon>Mucoromycota</taxon>
        <taxon>Glomeromycotina</taxon>
        <taxon>Glomeromycetes</taxon>
        <taxon>Glomerales</taxon>
        <taxon>Glomeraceae</taxon>
        <taxon>Rhizophagus</taxon>
    </lineage>
</organism>
<dbReference type="EMBL" id="CAGKOT010000060">
    <property type="protein sequence ID" value="CAB5388042.1"/>
    <property type="molecule type" value="Genomic_DNA"/>
</dbReference>
<gene>
    <name evidence="1" type="ORF">CHRIB12_LOCUS20424</name>
</gene>
<accession>A0A915ZRD5</accession>
<proteinExistence type="predicted"/>